<dbReference type="PANTHER" id="PTHR20882">
    <property type="entry name" value="CYTOPLASMIC TRNA 2-THIOLATION PROTEIN 2"/>
    <property type="match status" value="1"/>
</dbReference>
<protein>
    <recommendedName>
        <fullName evidence="3">Cytoplasmic tRNA 2-thiolation protein 2</fullName>
    </recommendedName>
</protein>
<keyword evidence="2 3" id="KW-0819">tRNA processing</keyword>
<evidence type="ECO:0000256" key="2">
    <source>
        <dbReference type="ARBA" id="ARBA00022694"/>
    </source>
</evidence>
<gene>
    <name evidence="4" type="primary">GK18201</name>
    <name evidence="4" type="ORF">g.57976</name>
</gene>
<dbReference type="UniPathway" id="UPA00988"/>
<dbReference type="GO" id="GO:0016779">
    <property type="term" value="F:nucleotidyltransferase activity"/>
    <property type="evidence" value="ECO:0007669"/>
    <property type="project" value="UniProtKB-UniRule"/>
</dbReference>
<dbReference type="InterPro" id="IPR019407">
    <property type="entry name" value="CTU2"/>
</dbReference>
<dbReference type="InterPro" id="IPR014729">
    <property type="entry name" value="Rossmann-like_a/b/a_fold"/>
</dbReference>
<proteinExistence type="inferred from homology"/>
<dbReference type="PANTHER" id="PTHR20882:SF14">
    <property type="entry name" value="CYTOPLASMIC TRNA 2-THIOLATION PROTEIN 2"/>
    <property type="match status" value="1"/>
</dbReference>
<dbReference type="GO" id="GO:0016783">
    <property type="term" value="F:sulfurtransferase activity"/>
    <property type="evidence" value="ECO:0007669"/>
    <property type="project" value="TreeGrafter"/>
</dbReference>
<evidence type="ECO:0000313" key="4">
    <source>
        <dbReference type="EMBL" id="JAD05435.1"/>
    </source>
</evidence>
<dbReference type="GO" id="GO:0032447">
    <property type="term" value="P:protein urmylation"/>
    <property type="evidence" value="ECO:0007669"/>
    <property type="project" value="UniProtKB-UniRule"/>
</dbReference>
<dbReference type="EMBL" id="GBXI01008857">
    <property type="protein sequence ID" value="JAD05435.1"/>
    <property type="molecule type" value="Transcribed_RNA"/>
</dbReference>
<comment type="subcellular location">
    <subcellularLocation>
        <location evidence="3">Cytoplasm</location>
    </subcellularLocation>
</comment>
<evidence type="ECO:0000256" key="1">
    <source>
        <dbReference type="ARBA" id="ARBA00022490"/>
    </source>
</evidence>
<reference evidence="4" key="1">
    <citation type="submission" date="2014-11" db="EMBL/GenBank/DDBJ databases">
        <authorList>
            <person name="Geib S."/>
        </authorList>
    </citation>
    <scope>NUCLEOTIDE SEQUENCE</scope>
</reference>
<organism evidence="4">
    <name type="scientific">Zeugodacus cucurbitae</name>
    <name type="common">Melon fruit fly</name>
    <name type="synonym">Bactrocera cucurbitae</name>
    <dbReference type="NCBI Taxonomy" id="28588"/>
    <lineage>
        <taxon>Eukaryota</taxon>
        <taxon>Metazoa</taxon>
        <taxon>Ecdysozoa</taxon>
        <taxon>Arthropoda</taxon>
        <taxon>Hexapoda</taxon>
        <taxon>Insecta</taxon>
        <taxon>Pterygota</taxon>
        <taxon>Neoptera</taxon>
        <taxon>Endopterygota</taxon>
        <taxon>Diptera</taxon>
        <taxon>Brachycera</taxon>
        <taxon>Muscomorpha</taxon>
        <taxon>Tephritoidea</taxon>
        <taxon>Tephritidae</taxon>
        <taxon>Zeugodacus</taxon>
        <taxon>Zeugodacus</taxon>
    </lineage>
</organism>
<comment type="pathway">
    <text evidence="3">tRNA modification; 5-methoxycarbonylmethyl-2-thiouridine-tRNA biosynthesis.</text>
</comment>
<dbReference type="SUPFAM" id="SSF52402">
    <property type="entry name" value="Adenine nucleotide alpha hydrolases-like"/>
    <property type="match status" value="1"/>
</dbReference>
<comment type="function">
    <text evidence="3">Plays a central role in 2-thiolation of mcm(5)S(2)U at tRNA wobble positions of tRNA(Lys), tRNA(Glu) and tRNA(Gln). May act by forming a heterodimer with NCS6/CTU1 that ligates sulfur from thiocarboxylated URM1 onto the uridine of tRNAs at wobble position.</text>
</comment>
<dbReference type="GeneID" id="105220085"/>
<dbReference type="Gene3D" id="3.40.50.620">
    <property type="entry name" value="HUPs"/>
    <property type="match status" value="1"/>
</dbReference>
<dbReference type="AlphaFoldDB" id="A0A0A1X3V7"/>
<dbReference type="GO" id="GO:0005829">
    <property type="term" value="C:cytosol"/>
    <property type="evidence" value="ECO:0007669"/>
    <property type="project" value="TreeGrafter"/>
</dbReference>
<dbReference type="HAMAP" id="MF_03054">
    <property type="entry name" value="CTU2"/>
    <property type="match status" value="1"/>
</dbReference>
<evidence type="ECO:0000256" key="3">
    <source>
        <dbReference type="HAMAP-Rule" id="MF_03054"/>
    </source>
</evidence>
<dbReference type="GO" id="GO:0002143">
    <property type="term" value="P:tRNA wobble position uridine thiolation"/>
    <property type="evidence" value="ECO:0007669"/>
    <property type="project" value="TreeGrafter"/>
</dbReference>
<name>A0A0A1X3V7_ZEUCU</name>
<reference evidence="4" key="2">
    <citation type="journal article" date="2015" name="Gigascience">
        <title>Reconstructing a comprehensive transcriptome assembly of a white-pupal translocated strain of the pest fruit fly Bactrocera cucurbitae.</title>
        <authorList>
            <person name="Sim S.B."/>
            <person name="Calla B."/>
            <person name="Hall B."/>
            <person name="DeRego T."/>
            <person name="Geib S.M."/>
        </authorList>
    </citation>
    <scope>NUCLEOTIDE SEQUENCE</scope>
</reference>
<comment type="similarity">
    <text evidence="3">Belongs to the CTU2/NCS2 family.</text>
</comment>
<dbReference type="CTD" id="348180"/>
<dbReference type="Pfam" id="PF10288">
    <property type="entry name" value="CTU2"/>
    <property type="match status" value="1"/>
</dbReference>
<accession>A0A0A1X3V7</accession>
<dbReference type="OrthoDB" id="25129at2759"/>
<sequence length="420" mass="47841">MCTIGDDDVLDDSMNSHMTKQEHISISSQKGICRKCGQDGELYKLHFREAECKDCFLLYVNHKFRATVGSSKALPRNANILLVFDGSAEAIVLLDMLQKAQSESNFKRLHCDFKVLFIDDYEFCNNACHINDYNLYIQQVKDFLLSYDGIKSYVINSKSDINQVPFDIKKINIYLNRETEKEAQFAKDINRIRTASSRNEFLKIYRRNLVASMAKHLSCVYAFIPTINIGIATDLLSAIALGQGNNVAHDVAFKDDRLLNGIRIMRPLKDLSELEVLLYMRALNIKCLKNFDNLKSTSSSNSLQGITESFIRNLQENYTSTVSTIIRTGSKITANNFKSAGDESEKICCICNSSITNDSKTLSAVRYSRYVSERPISLNELDDSFTKYLNLTNNQEENLCNSCENIRRDSDIHLIKQYLL</sequence>
<dbReference type="GO" id="GO:0000049">
    <property type="term" value="F:tRNA binding"/>
    <property type="evidence" value="ECO:0007669"/>
    <property type="project" value="InterPro"/>
</dbReference>
<keyword evidence="1 3" id="KW-0963">Cytoplasm</keyword>